<proteinExistence type="predicted"/>
<keyword evidence="2" id="KW-1185">Reference proteome</keyword>
<name>A0AAD6VCQ7_9AGAR</name>
<accession>A0AAD6VCQ7</accession>
<evidence type="ECO:0000313" key="2">
    <source>
        <dbReference type="Proteomes" id="UP001219525"/>
    </source>
</evidence>
<reference evidence="1" key="1">
    <citation type="submission" date="2023-03" db="EMBL/GenBank/DDBJ databases">
        <title>Massive genome expansion in bonnet fungi (Mycena s.s.) driven by repeated elements and novel gene families across ecological guilds.</title>
        <authorList>
            <consortium name="Lawrence Berkeley National Laboratory"/>
            <person name="Harder C.B."/>
            <person name="Miyauchi S."/>
            <person name="Viragh M."/>
            <person name="Kuo A."/>
            <person name="Thoen E."/>
            <person name="Andreopoulos B."/>
            <person name="Lu D."/>
            <person name="Skrede I."/>
            <person name="Drula E."/>
            <person name="Henrissat B."/>
            <person name="Morin E."/>
            <person name="Kohler A."/>
            <person name="Barry K."/>
            <person name="LaButti K."/>
            <person name="Morin E."/>
            <person name="Salamov A."/>
            <person name="Lipzen A."/>
            <person name="Mereny Z."/>
            <person name="Hegedus B."/>
            <person name="Baldrian P."/>
            <person name="Stursova M."/>
            <person name="Weitz H."/>
            <person name="Taylor A."/>
            <person name="Grigoriev I.V."/>
            <person name="Nagy L.G."/>
            <person name="Martin F."/>
            <person name="Kauserud H."/>
        </authorList>
    </citation>
    <scope>NUCLEOTIDE SEQUENCE</scope>
    <source>
        <strain evidence="1">9144</strain>
    </source>
</reference>
<protein>
    <submittedName>
        <fullName evidence="1">Uncharacterized protein</fullName>
    </submittedName>
</protein>
<dbReference type="AlphaFoldDB" id="A0AAD6VCQ7"/>
<organism evidence="1 2">
    <name type="scientific">Mycena pura</name>
    <dbReference type="NCBI Taxonomy" id="153505"/>
    <lineage>
        <taxon>Eukaryota</taxon>
        <taxon>Fungi</taxon>
        <taxon>Dikarya</taxon>
        <taxon>Basidiomycota</taxon>
        <taxon>Agaricomycotina</taxon>
        <taxon>Agaricomycetes</taxon>
        <taxon>Agaricomycetidae</taxon>
        <taxon>Agaricales</taxon>
        <taxon>Marasmiineae</taxon>
        <taxon>Mycenaceae</taxon>
        <taxon>Mycena</taxon>
    </lineage>
</organism>
<evidence type="ECO:0000313" key="1">
    <source>
        <dbReference type="EMBL" id="KAJ7209243.1"/>
    </source>
</evidence>
<dbReference type="EMBL" id="JARJCW010000031">
    <property type="protein sequence ID" value="KAJ7209243.1"/>
    <property type="molecule type" value="Genomic_DNA"/>
</dbReference>
<gene>
    <name evidence="1" type="ORF">GGX14DRAFT_632484</name>
</gene>
<comment type="caution">
    <text evidence="1">The sequence shown here is derived from an EMBL/GenBank/DDBJ whole genome shotgun (WGS) entry which is preliminary data.</text>
</comment>
<sequence>MGPHGPSFGDKFTGTGTVPTLAYAFLPLRLQASGALHRLPRLAKWCTLQKLTTLPPIPAPPPSAPIHPRLLGSPACSWHAPWSVPRARINGASSGCLLKNLKRSCWNAPKRTTASAIGCQWRLAARDLPLFVQSPDLRSNFGLILTLIFSPKIMMDSDTAFSDDAQAVIKRYGEGLIRKHDGIRFDHGAITENQAICSQLLDFSTLFDPNATTNEQRREGMSVHWHAIHAVLCWMDGICFDLGATTEN</sequence>
<dbReference type="Proteomes" id="UP001219525">
    <property type="component" value="Unassembled WGS sequence"/>
</dbReference>